<feature type="transmembrane region" description="Helical" evidence="2">
    <location>
        <begin position="51"/>
        <end position="71"/>
    </location>
</feature>
<protein>
    <submittedName>
        <fullName evidence="3">Uncharacterized protein</fullName>
    </submittedName>
</protein>
<proteinExistence type="predicted"/>
<gene>
    <name evidence="3" type="ORF">FB562_1530</name>
</gene>
<keyword evidence="2" id="KW-1133">Transmembrane helix</keyword>
<comment type="caution">
    <text evidence="3">The sequence shown here is derived from an EMBL/GenBank/DDBJ whole genome shotgun (WGS) entry which is preliminary data.</text>
</comment>
<reference evidence="3 4" key="1">
    <citation type="submission" date="2019-06" db="EMBL/GenBank/DDBJ databases">
        <title>Sequencing the genomes of 1000 actinobacteria strains.</title>
        <authorList>
            <person name="Klenk H.-P."/>
        </authorList>
    </citation>
    <scope>NUCLEOTIDE SEQUENCE [LARGE SCALE GENOMIC DNA]</scope>
    <source>
        <strain evidence="3 4">DSM 26477</strain>
    </source>
</reference>
<name>A0A542YJZ7_9MICO</name>
<keyword evidence="2" id="KW-0812">Transmembrane</keyword>
<evidence type="ECO:0000256" key="2">
    <source>
        <dbReference type="SAM" id="Phobius"/>
    </source>
</evidence>
<evidence type="ECO:0000313" key="4">
    <source>
        <dbReference type="Proteomes" id="UP000317998"/>
    </source>
</evidence>
<evidence type="ECO:0000256" key="1">
    <source>
        <dbReference type="SAM" id="MobiDB-lite"/>
    </source>
</evidence>
<feature type="region of interest" description="Disordered" evidence="1">
    <location>
        <begin position="1"/>
        <end position="41"/>
    </location>
</feature>
<accession>A0A542YJZ7</accession>
<dbReference type="Proteomes" id="UP000317998">
    <property type="component" value="Unassembled WGS sequence"/>
</dbReference>
<dbReference type="EMBL" id="VFOM01000001">
    <property type="protein sequence ID" value="TQL48436.1"/>
    <property type="molecule type" value="Genomic_DNA"/>
</dbReference>
<sequence length="358" mass="37320">MNSQYRSLERPTAPVKPLPDSGSPDPDPVDENEGSADTAVTTTRWLTRPRLIVGILCASALVLAVGIPITIAQVRSASISSAAADDADRVRSAAASAEATLATFTSSVALAEQHESVFVTPLSVVLNDNGSDFDADTIALFTQSAESMRVLLSDVPSASGLSSDYRSPELSQKLAQRYLAVDDDFREVMRSQAQDEIDRLSKQPRLLEDWMDAYNLAAQDLDAVVSQLTSSAATVREQTLAANAQASADSVAALNAAIAAVPPLDALAIHEQRLLALGDSDTSAELAALLESVPTSLSGYASAAAEVRNSHQAAIAPPPPPAAGGGGGGGSGGWCTWTRFYAGFPVWEWGPCSQRPGG</sequence>
<evidence type="ECO:0000313" key="3">
    <source>
        <dbReference type="EMBL" id="TQL48436.1"/>
    </source>
</evidence>
<organism evidence="3 4">
    <name type="scientific">Homoserinimonas aerilata</name>
    <dbReference type="NCBI Taxonomy" id="1162970"/>
    <lineage>
        <taxon>Bacteria</taxon>
        <taxon>Bacillati</taxon>
        <taxon>Actinomycetota</taxon>
        <taxon>Actinomycetes</taxon>
        <taxon>Micrococcales</taxon>
        <taxon>Microbacteriaceae</taxon>
        <taxon>Homoserinimonas</taxon>
    </lineage>
</organism>
<keyword evidence="4" id="KW-1185">Reference proteome</keyword>
<keyword evidence="2" id="KW-0472">Membrane</keyword>
<dbReference type="AlphaFoldDB" id="A0A542YJZ7"/>